<organism evidence="1 2">
    <name type="scientific">Armillaria tabescens</name>
    <name type="common">Ringless honey mushroom</name>
    <name type="synonym">Agaricus tabescens</name>
    <dbReference type="NCBI Taxonomy" id="1929756"/>
    <lineage>
        <taxon>Eukaryota</taxon>
        <taxon>Fungi</taxon>
        <taxon>Dikarya</taxon>
        <taxon>Basidiomycota</taxon>
        <taxon>Agaricomycotina</taxon>
        <taxon>Agaricomycetes</taxon>
        <taxon>Agaricomycetidae</taxon>
        <taxon>Agaricales</taxon>
        <taxon>Marasmiineae</taxon>
        <taxon>Physalacriaceae</taxon>
        <taxon>Desarmillaria</taxon>
    </lineage>
</organism>
<dbReference type="AlphaFoldDB" id="A0AA39JEQ6"/>
<accession>A0AA39JEQ6</accession>
<sequence>MNRVRAVRSFAIVEVSQGRREAVVPRLGWWKKRVQADEKRIQDFASDKIPPVTRSEDLNSPGLAIHEFLRILLYHEDSTNYTFNATTARYQTTSSLYIGIKPPDAGEGLIKESLSEFDWMTLKVQTPAPPTEVFHLDLYAILGCQETPWAIRQISMHVILPISHGWISYEERVDSWMPFNGYTNPGNIRIQIERLNVGVEIRETYAMKNDEETSGQKMEGPAMMDYHGCKTRPGRTLNEPTKPWKKRCRVPYWLLLLYSHWIAITRPAVTMQFLDKGNQIGIARMAIILWRERDVKDIVPEKITQLSSGQQHLILLDEKGKWKEDLSEKRIADASRWTGIRSIYLREDVVNKSREREGLAFTISVLLLSLGIPKLKDTKQA</sequence>
<gene>
    <name evidence="1" type="ORF">EV420DRAFT_1486141</name>
</gene>
<evidence type="ECO:0000313" key="1">
    <source>
        <dbReference type="EMBL" id="KAK0439959.1"/>
    </source>
</evidence>
<dbReference type="EMBL" id="JAUEPS010000081">
    <property type="protein sequence ID" value="KAK0439959.1"/>
    <property type="molecule type" value="Genomic_DNA"/>
</dbReference>
<dbReference type="RefSeq" id="XP_060323408.1">
    <property type="nucleotide sequence ID" value="XM_060470349.1"/>
</dbReference>
<dbReference type="GeneID" id="85353897"/>
<dbReference type="Proteomes" id="UP001175211">
    <property type="component" value="Unassembled WGS sequence"/>
</dbReference>
<name>A0AA39JEQ6_ARMTA</name>
<protein>
    <submittedName>
        <fullName evidence="1">Uncharacterized protein</fullName>
    </submittedName>
</protein>
<reference evidence="1" key="1">
    <citation type="submission" date="2023-06" db="EMBL/GenBank/DDBJ databases">
        <authorList>
            <consortium name="Lawrence Berkeley National Laboratory"/>
            <person name="Ahrendt S."/>
            <person name="Sahu N."/>
            <person name="Indic B."/>
            <person name="Wong-Bajracharya J."/>
            <person name="Merenyi Z."/>
            <person name="Ke H.-M."/>
            <person name="Monk M."/>
            <person name="Kocsube S."/>
            <person name="Drula E."/>
            <person name="Lipzen A."/>
            <person name="Balint B."/>
            <person name="Henrissat B."/>
            <person name="Andreopoulos B."/>
            <person name="Martin F.M."/>
            <person name="Harder C.B."/>
            <person name="Rigling D."/>
            <person name="Ford K.L."/>
            <person name="Foster G.D."/>
            <person name="Pangilinan J."/>
            <person name="Papanicolaou A."/>
            <person name="Barry K."/>
            <person name="LaButti K."/>
            <person name="Viragh M."/>
            <person name="Koriabine M."/>
            <person name="Yan M."/>
            <person name="Riley R."/>
            <person name="Champramary S."/>
            <person name="Plett K.L."/>
            <person name="Tsai I.J."/>
            <person name="Slot J."/>
            <person name="Sipos G."/>
            <person name="Plett J."/>
            <person name="Nagy L.G."/>
            <person name="Grigoriev I.V."/>
        </authorList>
    </citation>
    <scope>NUCLEOTIDE SEQUENCE</scope>
    <source>
        <strain evidence="1">CCBAS 213</strain>
    </source>
</reference>
<proteinExistence type="predicted"/>
<evidence type="ECO:0000313" key="2">
    <source>
        <dbReference type="Proteomes" id="UP001175211"/>
    </source>
</evidence>
<keyword evidence="2" id="KW-1185">Reference proteome</keyword>
<comment type="caution">
    <text evidence="1">The sequence shown here is derived from an EMBL/GenBank/DDBJ whole genome shotgun (WGS) entry which is preliminary data.</text>
</comment>